<keyword evidence="3" id="KW-0273">Eye lens protein</keyword>
<evidence type="ECO:0000256" key="5">
    <source>
        <dbReference type="ARBA" id="ARBA00025922"/>
    </source>
</evidence>
<dbReference type="PRINTS" id="PR01367">
    <property type="entry name" value="BGCRYSTALLIN"/>
</dbReference>
<dbReference type="Pfam" id="PF00030">
    <property type="entry name" value="Crystall"/>
    <property type="match status" value="2"/>
</dbReference>
<evidence type="ECO:0000259" key="8">
    <source>
        <dbReference type="PROSITE" id="PS50915"/>
    </source>
</evidence>
<dbReference type="Ensembl" id="ENSECAT00000100500.1">
    <property type="protein sequence ID" value="ENSECAP00000079697.1"/>
    <property type="gene ID" value="ENSECAG00000015100.4"/>
</dbReference>
<gene>
    <name evidence="9" type="primary">CRYBA2</name>
</gene>
<name>A0A9L0SUI0_HORSE</name>
<accession>A0A9L0SUI0</accession>
<dbReference type="FunFam" id="2.60.20.10:FF:000004">
    <property type="entry name" value="Crystallin beta A4"/>
    <property type="match status" value="1"/>
</dbReference>
<dbReference type="InterPro" id="IPR050252">
    <property type="entry name" value="Beta/Gamma-Crystallin"/>
</dbReference>
<sequence length="192" mass="21964">MQWVHQERGLALEKKTNFSVFPITASKGEREEGMRLKQMPPQGPLSFPSWVAFEYPDFQGQQFILEKGDYPRWSAWSGSGGHHSDQLLSFRPVLCTNHGDSHVTLFEADNFQGSKFELTDDYPSLPSMGWASKDVGSIKVSSGAWVAYQYPGYRGYQYVLERDRRSGEFRTYSEFGTQAHTGQLQSIRRVQH</sequence>
<dbReference type="SMART" id="SM00247">
    <property type="entry name" value="XTALbg"/>
    <property type="match status" value="2"/>
</dbReference>
<reference evidence="9 10" key="1">
    <citation type="journal article" date="2009" name="Science">
        <title>Genome sequence, comparative analysis, and population genetics of the domestic horse.</title>
        <authorList>
            <consortium name="Broad Institute Genome Sequencing Platform"/>
            <consortium name="Broad Institute Whole Genome Assembly Team"/>
            <person name="Wade C.M."/>
            <person name="Giulotto E."/>
            <person name="Sigurdsson S."/>
            <person name="Zoli M."/>
            <person name="Gnerre S."/>
            <person name="Imsland F."/>
            <person name="Lear T.L."/>
            <person name="Adelson D.L."/>
            <person name="Bailey E."/>
            <person name="Bellone R.R."/>
            <person name="Bloecker H."/>
            <person name="Distl O."/>
            <person name="Edgar R.C."/>
            <person name="Garber M."/>
            <person name="Leeb T."/>
            <person name="Mauceli E."/>
            <person name="MacLeod J.N."/>
            <person name="Penedo M.C.T."/>
            <person name="Raison J.M."/>
            <person name="Sharpe T."/>
            <person name="Vogel J."/>
            <person name="Andersson L."/>
            <person name="Antczak D.F."/>
            <person name="Biagi T."/>
            <person name="Binns M.M."/>
            <person name="Chowdhary B.P."/>
            <person name="Coleman S.J."/>
            <person name="Della Valle G."/>
            <person name="Fryc S."/>
            <person name="Guerin G."/>
            <person name="Hasegawa T."/>
            <person name="Hill E.W."/>
            <person name="Jurka J."/>
            <person name="Kiialainen A."/>
            <person name="Lindgren G."/>
            <person name="Liu J."/>
            <person name="Magnani E."/>
            <person name="Mickelson J.R."/>
            <person name="Murray J."/>
            <person name="Nergadze S.G."/>
            <person name="Onofrio R."/>
            <person name="Pedroni S."/>
            <person name="Piras M.F."/>
            <person name="Raudsepp T."/>
            <person name="Rocchi M."/>
            <person name="Roeed K.H."/>
            <person name="Ryder O.A."/>
            <person name="Searle S."/>
            <person name="Skow L."/>
            <person name="Swinburne J.E."/>
            <person name="Syvaenen A.C."/>
            <person name="Tozaki T."/>
            <person name="Valberg S.J."/>
            <person name="Vaudin M."/>
            <person name="White J.R."/>
            <person name="Zody M.C."/>
            <person name="Lander E.S."/>
            <person name="Lindblad-Toh K."/>
        </authorList>
    </citation>
    <scope>NUCLEOTIDE SEQUENCE [LARGE SCALE GENOMIC DNA]</scope>
    <source>
        <strain evidence="9 10">Thoroughbred</strain>
    </source>
</reference>
<evidence type="ECO:0000256" key="4">
    <source>
        <dbReference type="ARBA" id="ARBA00022737"/>
    </source>
</evidence>
<proteinExistence type="inferred from homology"/>
<dbReference type="InterPro" id="IPR011024">
    <property type="entry name" value="G_crystallin-like"/>
</dbReference>
<evidence type="ECO:0000256" key="2">
    <source>
        <dbReference type="ARBA" id="ARBA00009646"/>
    </source>
</evidence>
<dbReference type="PANTHER" id="PTHR11818:SF7">
    <property type="entry name" value="BETA-CRYSTALLIN A2"/>
    <property type="match status" value="1"/>
</dbReference>
<dbReference type="PANTHER" id="PTHR11818">
    <property type="entry name" value="BETA/GAMMA CRYSTALLIN"/>
    <property type="match status" value="1"/>
</dbReference>
<keyword evidence="10" id="KW-1185">Reference proteome</keyword>
<dbReference type="Proteomes" id="UP000002281">
    <property type="component" value="Chromosome 6"/>
</dbReference>
<feature type="domain" description="Beta/gamma crystallin 'Greek key'" evidence="8">
    <location>
        <begin position="101"/>
        <end position="142"/>
    </location>
</feature>
<organism evidence="9 10">
    <name type="scientific">Equus caballus</name>
    <name type="common">Horse</name>
    <dbReference type="NCBI Taxonomy" id="9796"/>
    <lineage>
        <taxon>Eukaryota</taxon>
        <taxon>Metazoa</taxon>
        <taxon>Chordata</taxon>
        <taxon>Craniata</taxon>
        <taxon>Vertebrata</taxon>
        <taxon>Euteleostomi</taxon>
        <taxon>Mammalia</taxon>
        <taxon>Eutheria</taxon>
        <taxon>Laurasiatheria</taxon>
        <taxon>Perissodactyla</taxon>
        <taxon>Equidae</taxon>
        <taxon>Equus</taxon>
    </lineage>
</organism>
<feature type="domain" description="Beta/gamma crystallin 'Greek key'" evidence="8">
    <location>
        <begin position="143"/>
        <end position="191"/>
    </location>
</feature>
<evidence type="ECO:0000313" key="9">
    <source>
        <dbReference type="Ensembl" id="ENSECAP00000079697.1"/>
    </source>
</evidence>
<evidence type="ECO:0000256" key="6">
    <source>
        <dbReference type="ARBA" id="ARBA00040560"/>
    </source>
</evidence>
<dbReference type="InterPro" id="IPR001064">
    <property type="entry name" value="Beta/gamma_crystallin"/>
</dbReference>
<dbReference type="Gene3D" id="2.60.20.10">
    <property type="entry name" value="Crystallins"/>
    <property type="match status" value="2"/>
</dbReference>
<keyword evidence="4" id="KW-0677">Repeat</keyword>
<feature type="domain" description="Beta/gamma crystallin 'Greek key'" evidence="8">
    <location>
        <begin position="48"/>
        <end position="94"/>
    </location>
</feature>
<evidence type="ECO:0000313" key="10">
    <source>
        <dbReference type="Proteomes" id="UP000002281"/>
    </source>
</evidence>
<dbReference type="AlphaFoldDB" id="A0A9L0SUI0"/>
<comment type="subunit">
    <text evidence="5">Homo/heterodimer, or complexes of higher-order. The structure of beta-crystallin oligomers seems to be stabilized through interactions between the N-terminal arms.</text>
</comment>
<reference evidence="9" key="3">
    <citation type="submission" date="2025-09" db="UniProtKB">
        <authorList>
            <consortium name="Ensembl"/>
        </authorList>
    </citation>
    <scope>IDENTIFICATION</scope>
    <source>
        <strain evidence="9">Thoroughbred</strain>
    </source>
</reference>
<comment type="similarity">
    <text evidence="2">Belongs to the beta/gamma-crystallin family.</text>
</comment>
<evidence type="ECO:0000256" key="7">
    <source>
        <dbReference type="ARBA" id="ARBA00042193"/>
    </source>
</evidence>
<evidence type="ECO:0000256" key="3">
    <source>
        <dbReference type="ARBA" id="ARBA00022613"/>
    </source>
</evidence>
<dbReference type="GO" id="GO:0005212">
    <property type="term" value="F:structural constituent of eye lens"/>
    <property type="evidence" value="ECO:0007669"/>
    <property type="project" value="UniProtKB-KW"/>
</dbReference>
<dbReference type="PROSITE" id="PS50915">
    <property type="entry name" value="CRYSTALLIN_BETA_GAMMA"/>
    <property type="match status" value="3"/>
</dbReference>
<reference evidence="9" key="2">
    <citation type="submission" date="2025-08" db="UniProtKB">
        <authorList>
            <consortium name="Ensembl"/>
        </authorList>
    </citation>
    <scope>IDENTIFICATION</scope>
    <source>
        <strain evidence="9">Thoroughbred</strain>
    </source>
</reference>
<dbReference type="GeneTree" id="ENSGT00940000160306"/>
<dbReference type="SUPFAM" id="SSF49695">
    <property type="entry name" value="gamma-Crystallin-like"/>
    <property type="match status" value="1"/>
</dbReference>
<evidence type="ECO:0000256" key="1">
    <source>
        <dbReference type="ARBA" id="ARBA00003689"/>
    </source>
</evidence>
<protein>
    <recommendedName>
        <fullName evidence="6">Beta-crystallin A2</fullName>
    </recommendedName>
    <alternativeName>
        <fullName evidence="7">Beta-A2 crystallin</fullName>
    </alternativeName>
</protein>
<comment type="function">
    <text evidence="1">Crystallins are the dominant structural components of the vertebrate eye lens.</text>
</comment>